<proteinExistence type="predicted"/>
<dbReference type="EMBL" id="JARWAF010000015">
    <property type="protein sequence ID" value="MDJ1644515.1"/>
    <property type="molecule type" value="Genomic_DNA"/>
</dbReference>
<reference evidence="1 2" key="1">
    <citation type="submission" date="2023-04" db="EMBL/GenBank/DDBJ databases">
        <title>A novel species of the genus Streptomyces: Streptomyces pakalii sp. nov. isolated from a Mexican soil jungle.</title>
        <authorList>
            <person name="Chavez-Hernandez M.A."/>
            <person name="Ortiz-Alvarez J."/>
            <person name="Villa-Tanaca L."/>
            <person name="Hernandez-Rodriguez C."/>
        </authorList>
    </citation>
    <scope>NUCLEOTIDE SEQUENCE [LARGE SCALE GENOMIC DNA]</scope>
    <source>
        <strain evidence="1 2">ENCB-J15</strain>
    </source>
</reference>
<evidence type="ECO:0000313" key="2">
    <source>
        <dbReference type="Proteomes" id="UP001237194"/>
    </source>
</evidence>
<dbReference type="Proteomes" id="UP001237194">
    <property type="component" value="Unassembled WGS sequence"/>
</dbReference>
<comment type="caution">
    <text evidence="1">The sequence shown here is derived from an EMBL/GenBank/DDBJ whole genome shotgun (WGS) entry which is preliminary data.</text>
</comment>
<gene>
    <name evidence="1" type="ORF">P5W92_29480</name>
</gene>
<evidence type="ECO:0000313" key="1">
    <source>
        <dbReference type="EMBL" id="MDJ1644515.1"/>
    </source>
</evidence>
<organism evidence="1 2">
    <name type="scientific">Streptomyces pakalii</name>
    <dbReference type="NCBI Taxonomy" id="3036494"/>
    <lineage>
        <taxon>Bacteria</taxon>
        <taxon>Bacillati</taxon>
        <taxon>Actinomycetota</taxon>
        <taxon>Actinomycetes</taxon>
        <taxon>Kitasatosporales</taxon>
        <taxon>Streptomycetaceae</taxon>
        <taxon>Streptomyces</taxon>
    </lineage>
</organism>
<name>A0ABT7DFB6_9ACTN</name>
<keyword evidence="2" id="KW-1185">Reference proteome</keyword>
<protein>
    <submittedName>
        <fullName evidence="1">Uncharacterized protein</fullName>
    </submittedName>
</protein>
<sequence>MNESPYVAHVTVTDGRRVSSLGGARLANRRLVLLWLRRQALAMANAHGIAVPGILPFPTGDVQPVIFHGSDAPEALRAWATEGKHQDAAIRALESGRPALLTVTDPAVGLCVTLAGWPARSARAVGDTF</sequence>
<accession>A0ABT7DFB6</accession>